<keyword evidence="2" id="KW-0732">Signal</keyword>
<accession>A0ABD3XFD3</accession>
<reference evidence="3 4" key="1">
    <citation type="submission" date="2024-11" db="EMBL/GenBank/DDBJ databases">
        <title>Chromosome-level genome assembly of the freshwater bivalve Anodonta woodiana.</title>
        <authorList>
            <person name="Chen X."/>
        </authorList>
    </citation>
    <scope>NUCLEOTIDE SEQUENCE [LARGE SCALE GENOMIC DNA]</scope>
    <source>
        <strain evidence="3">MN2024</strain>
        <tissue evidence="3">Gills</tissue>
    </source>
</reference>
<proteinExistence type="predicted"/>
<gene>
    <name evidence="3" type="ORF">ACJMK2_024426</name>
</gene>
<keyword evidence="4" id="KW-1185">Reference proteome</keyword>
<evidence type="ECO:0000256" key="2">
    <source>
        <dbReference type="SAM" id="SignalP"/>
    </source>
</evidence>
<dbReference type="AlphaFoldDB" id="A0ABD3XFD3"/>
<feature type="signal peptide" evidence="2">
    <location>
        <begin position="1"/>
        <end position="22"/>
    </location>
</feature>
<dbReference type="Gene3D" id="2.60.40.10">
    <property type="entry name" value="Immunoglobulins"/>
    <property type="match status" value="1"/>
</dbReference>
<feature type="transmembrane region" description="Helical" evidence="1">
    <location>
        <begin position="169"/>
        <end position="192"/>
    </location>
</feature>
<feature type="chain" id="PRO_5044873281" evidence="2">
    <location>
        <begin position="23"/>
        <end position="239"/>
    </location>
</feature>
<dbReference type="EMBL" id="JBJQND010000002">
    <property type="protein sequence ID" value="KAL3884276.1"/>
    <property type="molecule type" value="Genomic_DNA"/>
</dbReference>
<dbReference type="Proteomes" id="UP001634394">
    <property type="component" value="Unassembled WGS sequence"/>
</dbReference>
<dbReference type="InterPro" id="IPR013783">
    <property type="entry name" value="Ig-like_fold"/>
</dbReference>
<protein>
    <submittedName>
        <fullName evidence="3">Uncharacterized protein</fullName>
    </submittedName>
</protein>
<dbReference type="SUPFAM" id="SSF48726">
    <property type="entry name" value="Immunoglobulin"/>
    <property type="match status" value="1"/>
</dbReference>
<keyword evidence="1" id="KW-0812">Transmembrane</keyword>
<keyword evidence="1" id="KW-1133">Transmembrane helix</keyword>
<evidence type="ECO:0000313" key="4">
    <source>
        <dbReference type="Proteomes" id="UP001634394"/>
    </source>
</evidence>
<keyword evidence="1" id="KW-0472">Membrane</keyword>
<evidence type="ECO:0000256" key="1">
    <source>
        <dbReference type="SAM" id="Phobius"/>
    </source>
</evidence>
<name>A0ABD3XFD3_SINWO</name>
<sequence length="239" mass="26135">MPVHSGGNLLTALAIGFGGIIAAGFECPVAKDPIRFIGDNATSVIFMWDCYLSPNESVLSVSWVKDNTTIATAVANHFTPKGNYAGRVERNGAYGISLHDISQKDSGHYNILVLLNSSLHENSAIVNLCQSAYLPALPAEVWKYTDSKHQLHQIDGASSLCDQQGVSRLGIGLICGLVPVTIIGLVFASCFICHKRHNNMRRANMQNKGMQNKHLQNTYMLNDDMQNEDTSMSPEELQN</sequence>
<dbReference type="InterPro" id="IPR036179">
    <property type="entry name" value="Ig-like_dom_sf"/>
</dbReference>
<organism evidence="3 4">
    <name type="scientific">Sinanodonta woodiana</name>
    <name type="common">Chinese pond mussel</name>
    <name type="synonym">Anodonta woodiana</name>
    <dbReference type="NCBI Taxonomy" id="1069815"/>
    <lineage>
        <taxon>Eukaryota</taxon>
        <taxon>Metazoa</taxon>
        <taxon>Spiralia</taxon>
        <taxon>Lophotrochozoa</taxon>
        <taxon>Mollusca</taxon>
        <taxon>Bivalvia</taxon>
        <taxon>Autobranchia</taxon>
        <taxon>Heteroconchia</taxon>
        <taxon>Palaeoheterodonta</taxon>
        <taxon>Unionida</taxon>
        <taxon>Unionoidea</taxon>
        <taxon>Unionidae</taxon>
        <taxon>Unioninae</taxon>
        <taxon>Sinanodonta</taxon>
    </lineage>
</organism>
<comment type="caution">
    <text evidence="3">The sequence shown here is derived from an EMBL/GenBank/DDBJ whole genome shotgun (WGS) entry which is preliminary data.</text>
</comment>
<evidence type="ECO:0000313" key="3">
    <source>
        <dbReference type="EMBL" id="KAL3884276.1"/>
    </source>
</evidence>